<proteinExistence type="inferred from homology"/>
<gene>
    <name evidence="8" type="ORF">FA014_14400</name>
</gene>
<sequence length="434" mass="45241">MRQSAPQAGARFRATGRRRGRRCDRRPGGSAPDAQYAEHLLEPRGGRVRSARTRADAGGGLVADAPASRARTRAHTPADPVPDLAARVEDGLAAVRLLLVDDVQSRRSRARELAVEHAALWRAVGDQLGGGRLMRPRLTVAAYLGLGGTDLTAVAPVAAAQEMLHTAMLVHDDVLDHDDTRRGRPNVTGTARRRLAARGLTGPAADDPVLAAGLLGGDLAIAAAFDLAASAPVPPEVALRVVRSLARAVDTTVAGELLDVTGALHGPTAVDALRVAELKTAVYSCCGPLGAGAVLAGADDGVLGVLDRFGTAFGVAFQLLDDELGVFGDPLVTGKSVLSDLREGKRTELLRLAYLRADDRHRAVLDACVGRPDLTEADAARVREVIAASGALDEARLVRADAVRTARTTAVDGLPEPLARYLTELLDAVAGVSA</sequence>
<dbReference type="SUPFAM" id="SSF48576">
    <property type="entry name" value="Terpenoid synthases"/>
    <property type="match status" value="1"/>
</dbReference>
<evidence type="ECO:0000256" key="4">
    <source>
        <dbReference type="ARBA" id="ARBA00022723"/>
    </source>
</evidence>
<dbReference type="PANTHER" id="PTHR12001:SF85">
    <property type="entry name" value="SHORT CHAIN ISOPRENYL DIPHOSPHATE SYNTHASE"/>
    <property type="match status" value="1"/>
</dbReference>
<protein>
    <submittedName>
        <fullName evidence="8">Polyprenyl synthetase family protein</fullName>
    </submittedName>
</protein>
<dbReference type="GO" id="GO:0004659">
    <property type="term" value="F:prenyltransferase activity"/>
    <property type="evidence" value="ECO:0007669"/>
    <property type="project" value="InterPro"/>
</dbReference>
<evidence type="ECO:0000256" key="5">
    <source>
        <dbReference type="ARBA" id="ARBA00022842"/>
    </source>
</evidence>
<name>A0A7Z8JX90_9CELL</name>
<dbReference type="Proteomes" id="UP000308121">
    <property type="component" value="Unassembled WGS sequence"/>
</dbReference>
<dbReference type="InterPro" id="IPR008949">
    <property type="entry name" value="Isoprenoid_synthase_dom_sf"/>
</dbReference>
<evidence type="ECO:0000256" key="3">
    <source>
        <dbReference type="ARBA" id="ARBA00022679"/>
    </source>
</evidence>
<feature type="region of interest" description="Disordered" evidence="7">
    <location>
        <begin position="1"/>
        <end position="82"/>
    </location>
</feature>
<dbReference type="AlphaFoldDB" id="A0A7Z8JX90"/>
<evidence type="ECO:0000256" key="6">
    <source>
        <dbReference type="RuleBase" id="RU004466"/>
    </source>
</evidence>
<organism evidence="8 9">
    <name type="scientific">Cellulomonas hominis</name>
    <dbReference type="NCBI Taxonomy" id="156981"/>
    <lineage>
        <taxon>Bacteria</taxon>
        <taxon>Bacillati</taxon>
        <taxon>Actinomycetota</taxon>
        <taxon>Actinomycetes</taxon>
        <taxon>Micrococcales</taxon>
        <taxon>Cellulomonadaceae</taxon>
        <taxon>Cellulomonas</taxon>
    </lineage>
</organism>
<reference evidence="8 9" key="1">
    <citation type="submission" date="2019-05" db="EMBL/GenBank/DDBJ databases">
        <title>Genome sequence of Cellulomonas hominis strain CS1.</title>
        <authorList>
            <person name="Belmont J."/>
            <person name="Maclea K.S."/>
        </authorList>
    </citation>
    <scope>NUCLEOTIDE SEQUENCE [LARGE SCALE GENOMIC DNA]</scope>
    <source>
        <strain evidence="8 9">CS1</strain>
    </source>
</reference>
<dbReference type="EMBL" id="SZYE01000136">
    <property type="protein sequence ID" value="TKR22822.1"/>
    <property type="molecule type" value="Genomic_DNA"/>
</dbReference>
<accession>A0A7Z8JX90</accession>
<evidence type="ECO:0000256" key="1">
    <source>
        <dbReference type="ARBA" id="ARBA00001946"/>
    </source>
</evidence>
<comment type="cofactor">
    <cofactor evidence="1">
        <name>Mg(2+)</name>
        <dbReference type="ChEBI" id="CHEBI:18420"/>
    </cofactor>
</comment>
<dbReference type="PROSITE" id="PS00723">
    <property type="entry name" value="POLYPRENYL_SYNTHASE_1"/>
    <property type="match status" value="1"/>
</dbReference>
<comment type="similarity">
    <text evidence="2 6">Belongs to the FPP/GGPP synthase family.</text>
</comment>
<dbReference type="InterPro" id="IPR033749">
    <property type="entry name" value="Polyprenyl_synt_CS"/>
</dbReference>
<comment type="caution">
    <text evidence="8">The sequence shown here is derived from an EMBL/GenBank/DDBJ whole genome shotgun (WGS) entry which is preliminary data.</text>
</comment>
<feature type="compositionally biased region" description="Basic residues" evidence="7">
    <location>
        <begin position="14"/>
        <end position="24"/>
    </location>
</feature>
<evidence type="ECO:0000313" key="9">
    <source>
        <dbReference type="Proteomes" id="UP000308121"/>
    </source>
</evidence>
<keyword evidence="5" id="KW-0460">Magnesium</keyword>
<dbReference type="PANTHER" id="PTHR12001">
    <property type="entry name" value="GERANYLGERANYL PYROPHOSPHATE SYNTHASE"/>
    <property type="match status" value="1"/>
</dbReference>
<dbReference type="GO" id="GO:0046872">
    <property type="term" value="F:metal ion binding"/>
    <property type="evidence" value="ECO:0007669"/>
    <property type="project" value="UniProtKB-KW"/>
</dbReference>
<evidence type="ECO:0000313" key="8">
    <source>
        <dbReference type="EMBL" id="TKR22822.1"/>
    </source>
</evidence>
<dbReference type="InterPro" id="IPR000092">
    <property type="entry name" value="Polyprenyl_synt"/>
</dbReference>
<dbReference type="Pfam" id="PF00348">
    <property type="entry name" value="polyprenyl_synt"/>
    <property type="match status" value="1"/>
</dbReference>
<keyword evidence="4" id="KW-0479">Metal-binding</keyword>
<evidence type="ECO:0000256" key="7">
    <source>
        <dbReference type="SAM" id="MobiDB-lite"/>
    </source>
</evidence>
<dbReference type="Gene3D" id="1.10.600.10">
    <property type="entry name" value="Farnesyl Diphosphate Synthase"/>
    <property type="match status" value="1"/>
</dbReference>
<dbReference type="OrthoDB" id="4497239at2"/>
<dbReference type="SFLD" id="SFLDS00005">
    <property type="entry name" value="Isoprenoid_Synthase_Type_I"/>
    <property type="match status" value="1"/>
</dbReference>
<keyword evidence="3 6" id="KW-0808">Transferase</keyword>
<dbReference type="GO" id="GO:0008299">
    <property type="term" value="P:isoprenoid biosynthetic process"/>
    <property type="evidence" value="ECO:0007669"/>
    <property type="project" value="InterPro"/>
</dbReference>
<evidence type="ECO:0000256" key="2">
    <source>
        <dbReference type="ARBA" id="ARBA00006706"/>
    </source>
</evidence>